<dbReference type="SUPFAM" id="SSF55031">
    <property type="entry name" value="Bacterial exopeptidase dimerisation domain"/>
    <property type="match status" value="1"/>
</dbReference>
<dbReference type="GO" id="GO:0016787">
    <property type="term" value="F:hydrolase activity"/>
    <property type="evidence" value="ECO:0007669"/>
    <property type="project" value="UniProtKB-KW"/>
</dbReference>
<dbReference type="Pfam" id="PF07687">
    <property type="entry name" value="M20_dimer"/>
    <property type="match status" value="1"/>
</dbReference>
<accession>A0A1H6UKD4</accession>
<evidence type="ECO:0000256" key="3">
    <source>
        <dbReference type="PIRSR" id="PIRSR005962-1"/>
    </source>
</evidence>
<feature type="domain" description="Peptidase M20 dimerisation" evidence="4">
    <location>
        <begin position="205"/>
        <end position="296"/>
    </location>
</feature>
<dbReference type="EMBL" id="FNZF01000001">
    <property type="protein sequence ID" value="SEI90187.1"/>
    <property type="molecule type" value="Genomic_DNA"/>
</dbReference>
<dbReference type="FunFam" id="3.30.70.360:FF:000014">
    <property type="entry name" value="N-acyl-L-amino acid amidohydrolase"/>
    <property type="match status" value="1"/>
</dbReference>
<feature type="binding site" evidence="3">
    <location>
        <position position="180"/>
    </location>
    <ligand>
        <name>Mn(2+)</name>
        <dbReference type="ChEBI" id="CHEBI:29035"/>
        <label>2</label>
    </ligand>
</feature>
<keyword evidence="2 5" id="KW-0378">Hydrolase</keyword>
<protein>
    <submittedName>
        <fullName evidence="5">Amidohydrolase</fullName>
    </submittedName>
</protein>
<dbReference type="RefSeq" id="WP_092050057.1">
    <property type="nucleotide sequence ID" value="NZ_FNZF01000001.1"/>
</dbReference>
<evidence type="ECO:0000256" key="2">
    <source>
        <dbReference type="ARBA" id="ARBA00022801"/>
    </source>
</evidence>
<sequence length="414" mass="44910">MKAAEAAVHQFESLQVSHPDLYQAVRGVFPETVELRRHIRQHPELAFEETETAKLVAAKLSEWGYEVRTGVGGTGVVGLLKGKAPGPVVGLRADMDALPMNDEIEEPYKSNRPGVAHTCGHDAHTAILLGVAQAFSKAGLEKGSLKVIFQPAEEIGKGAQAMIKDQALEDPQVDVMAGLHVHPTIRTGEFSLASAEFTCAAVDIFELQFKGKGGHAAHPHQTVDPIMIAAQALVALQQIVSRQTDPLDSVVLSFGQLKAGTKATIIPDTVTVAGTVRTLKPETRAQMEEKIRSISEGVARGFGGDCTLDYQYGPPSIKVGDVPRRMLEETIGTLYGPDALKETLPSMGGEDFSYFSNEVPSVFFRLGTRGENERTAFPNHNSRFNVDEEAFLYGMSVLIALTKQFLENEKGDFR</sequence>
<feature type="binding site" evidence="3">
    <location>
        <position position="154"/>
    </location>
    <ligand>
        <name>Mn(2+)</name>
        <dbReference type="ChEBI" id="CHEBI:29035"/>
        <label>2</label>
    </ligand>
</feature>
<dbReference type="OrthoDB" id="2416606at2"/>
<dbReference type="PANTHER" id="PTHR11014:SF63">
    <property type="entry name" value="METALLOPEPTIDASE, PUTATIVE (AFU_ORTHOLOGUE AFUA_6G09600)-RELATED"/>
    <property type="match status" value="1"/>
</dbReference>
<gene>
    <name evidence="5" type="ORF">SAMN04488127_0747</name>
</gene>
<keyword evidence="3" id="KW-0479">Metal-binding</keyword>
<evidence type="ECO:0000259" key="4">
    <source>
        <dbReference type="Pfam" id="PF07687"/>
    </source>
</evidence>
<dbReference type="STRING" id="426757.SAMN04488127_0747"/>
<dbReference type="SUPFAM" id="SSF53187">
    <property type="entry name" value="Zn-dependent exopeptidases"/>
    <property type="match status" value="1"/>
</dbReference>
<dbReference type="Gene3D" id="3.40.630.10">
    <property type="entry name" value="Zn peptidases"/>
    <property type="match status" value="1"/>
</dbReference>
<proteinExistence type="inferred from homology"/>
<evidence type="ECO:0000256" key="1">
    <source>
        <dbReference type="ARBA" id="ARBA00006153"/>
    </source>
</evidence>
<organism evidence="5 6">
    <name type="scientific">Bhargavaea ginsengi</name>
    <dbReference type="NCBI Taxonomy" id="426757"/>
    <lineage>
        <taxon>Bacteria</taxon>
        <taxon>Bacillati</taxon>
        <taxon>Bacillota</taxon>
        <taxon>Bacilli</taxon>
        <taxon>Bacillales</taxon>
        <taxon>Caryophanaceae</taxon>
        <taxon>Bhargavaea</taxon>
    </lineage>
</organism>
<name>A0A1H6UKD4_9BACL</name>
<dbReference type="InterPro" id="IPR002933">
    <property type="entry name" value="Peptidase_M20"/>
</dbReference>
<keyword evidence="3" id="KW-0464">Manganese</keyword>
<dbReference type="InterPro" id="IPR036264">
    <property type="entry name" value="Bact_exopeptidase_dim_dom"/>
</dbReference>
<keyword evidence="6" id="KW-1185">Reference proteome</keyword>
<dbReference type="CDD" id="cd03886">
    <property type="entry name" value="M20_Acy1"/>
    <property type="match status" value="1"/>
</dbReference>
<dbReference type="NCBIfam" id="TIGR01891">
    <property type="entry name" value="amidohydrolases"/>
    <property type="match status" value="1"/>
</dbReference>
<evidence type="ECO:0000313" key="6">
    <source>
        <dbReference type="Proteomes" id="UP000199200"/>
    </source>
</evidence>
<dbReference type="Pfam" id="PF01546">
    <property type="entry name" value="Peptidase_M20"/>
    <property type="match status" value="1"/>
</dbReference>
<dbReference type="InterPro" id="IPR017439">
    <property type="entry name" value="Amidohydrolase"/>
</dbReference>
<evidence type="ECO:0000313" key="5">
    <source>
        <dbReference type="EMBL" id="SEI90187.1"/>
    </source>
</evidence>
<dbReference type="PIRSF" id="PIRSF005962">
    <property type="entry name" value="Pept_M20D_amidohydro"/>
    <property type="match status" value="1"/>
</dbReference>
<dbReference type="Gene3D" id="3.30.70.360">
    <property type="match status" value="1"/>
</dbReference>
<dbReference type="GO" id="GO:0046872">
    <property type="term" value="F:metal ion binding"/>
    <property type="evidence" value="ECO:0007669"/>
    <property type="project" value="UniProtKB-KW"/>
</dbReference>
<comment type="similarity">
    <text evidence="1">Belongs to the peptidase M20 family.</text>
</comment>
<dbReference type="InterPro" id="IPR011650">
    <property type="entry name" value="Peptidase_M20_dimer"/>
</dbReference>
<feature type="binding site" evidence="3">
    <location>
        <position position="380"/>
    </location>
    <ligand>
        <name>Mn(2+)</name>
        <dbReference type="ChEBI" id="CHEBI:29035"/>
        <label>2</label>
    </ligand>
</feature>
<reference evidence="6" key="1">
    <citation type="submission" date="2016-10" db="EMBL/GenBank/DDBJ databases">
        <authorList>
            <person name="Varghese N."/>
            <person name="Submissions S."/>
        </authorList>
    </citation>
    <scope>NUCLEOTIDE SEQUENCE [LARGE SCALE GENOMIC DNA]</scope>
    <source>
        <strain evidence="6">CGMCC 1.6763</strain>
    </source>
</reference>
<dbReference type="PANTHER" id="PTHR11014">
    <property type="entry name" value="PEPTIDASE M20 FAMILY MEMBER"/>
    <property type="match status" value="1"/>
</dbReference>
<comment type="cofactor">
    <cofactor evidence="3">
        <name>Mn(2+)</name>
        <dbReference type="ChEBI" id="CHEBI:29035"/>
    </cofactor>
    <text evidence="3">The Mn(2+) ion enhances activity.</text>
</comment>
<dbReference type="Proteomes" id="UP000199200">
    <property type="component" value="Unassembled WGS sequence"/>
</dbReference>
<feature type="binding site" evidence="3">
    <location>
        <position position="121"/>
    </location>
    <ligand>
        <name>Mn(2+)</name>
        <dbReference type="ChEBI" id="CHEBI:29035"/>
        <label>2</label>
    </ligand>
</feature>
<dbReference type="AlphaFoldDB" id="A0A1H6UKD4"/>
<feature type="binding site" evidence="3">
    <location>
        <position position="119"/>
    </location>
    <ligand>
        <name>Mn(2+)</name>
        <dbReference type="ChEBI" id="CHEBI:29035"/>
        <label>2</label>
    </ligand>
</feature>